<comment type="caution">
    <text evidence="2">The sequence shown here is derived from an EMBL/GenBank/DDBJ whole genome shotgun (WGS) entry which is preliminary data.</text>
</comment>
<evidence type="ECO:0000313" key="3">
    <source>
        <dbReference type="Proteomes" id="UP000789508"/>
    </source>
</evidence>
<name>A0A9N9N6M9_9GLOM</name>
<dbReference type="OrthoDB" id="2445965at2759"/>
<protein>
    <submittedName>
        <fullName evidence="2">6509_t:CDS:1</fullName>
    </submittedName>
</protein>
<dbReference type="EMBL" id="CAJVPS010020787">
    <property type="protein sequence ID" value="CAG8705371.1"/>
    <property type="molecule type" value="Genomic_DNA"/>
</dbReference>
<feature type="region of interest" description="Disordered" evidence="1">
    <location>
        <begin position="1"/>
        <end position="25"/>
    </location>
</feature>
<dbReference type="Proteomes" id="UP000789508">
    <property type="component" value="Unassembled WGS sequence"/>
</dbReference>
<proteinExistence type="predicted"/>
<dbReference type="AlphaFoldDB" id="A0A9N9N6M9"/>
<keyword evidence="3" id="KW-1185">Reference proteome</keyword>
<accession>A0A9N9N6M9</accession>
<evidence type="ECO:0000313" key="2">
    <source>
        <dbReference type="EMBL" id="CAG8705371.1"/>
    </source>
</evidence>
<reference evidence="2" key="1">
    <citation type="submission" date="2021-06" db="EMBL/GenBank/DDBJ databases">
        <authorList>
            <person name="Kallberg Y."/>
            <person name="Tangrot J."/>
            <person name="Rosling A."/>
        </authorList>
    </citation>
    <scope>NUCLEOTIDE SEQUENCE</scope>
    <source>
        <strain evidence="2">FL130A</strain>
    </source>
</reference>
<gene>
    <name evidence="2" type="ORF">ALEPTO_LOCUS11719</name>
</gene>
<organism evidence="2 3">
    <name type="scientific">Ambispora leptoticha</name>
    <dbReference type="NCBI Taxonomy" id="144679"/>
    <lineage>
        <taxon>Eukaryota</taxon>
        <taxon>Fungi</taxon>
        <taxon>Fungi incertae sedis</taxon>
        <taxon>Mucoromycota</taxon>
        <taxon>Glomeromycotina</taxon>
        <taxon>Glomeromycetes</taxon>
        <taxon>Archaeosporales</taxon>
        <taxon>Ambisporaceae</taxon>
        <taxon>Ambispora</taxon>
    </lineage>
</organism>
<sequence>MPVKDEADPDYRQREEKDGMTAEERKSVNDFLKKHEIQELIQQIQTGYQEGIDYEFVTEKKSGKGRGSFNDYLDYQKDGKEGWFTYRTNKDTTKYDDYDSILVSEAKGGNAGRKTKVKNFNDEPNPNIIAYFHPECAKKYFAGKEQPQENNNSRIKEKLLRNLDKICLDPDGYLANNEYLKTDEAEEEYQKAFNSPHQKE</sequence>
<evidence type="ECO:0000256" key="1">
    <source>
        <dbReference type="SAM" id="MobiDB-lite"/>
    </source>
</evidence>